<sequence length="154" mass="16947">MDPDLKIADIHEIKRLIPHRYPFLFIDRVVNMDKAKSAVGIKNVSANEPYFEGHFPAKPVLPGVVIVEAMAQAASVLVSWSLDLTDAGALVYFMSIDEARFRRIVEPGDVLELHVTVKRGGGKIWKFDGIAKVGDEVAAEAVFMAMIQQNPNGS</sequence>
<evidence type="ECO:0000313" key="10">
    <source>
        <dbReference type="EMBL" id="NNU80707.1"/>
    </source>
</evidence>
<dbReference type="GO" id="GO:0005737">
    <property type="term" value="C:cytoplasm"/>
    <property type="evidence" value="ECO:0007669"/>
    <property type="project" value="UniProtKB-SubCell"/>
</dbReference>
<evidence type="ECO:0000256" key="8">
    <source>
        <dbReference type="ARBA" id="ARBA00025049"/>
    </source>
</evidence>
<dbReference type="SUPFAM" id="SSF54637">
    <property type="entry name" value="Thioesterase/thiol ester dehydrase-isomerase"/>
    <property type="match status" value="1"/>
</dbReference>
<comment type="caution">
    <text evidence="10">The sequence shown here is derived from an EMBL/GenBank/DDBJ whole genome shotgun (WGS) entry which is preliminary data.</text>
</comment>
<dbReference type="Pfam" id="PF07977">
    <property type="entry name" value="FabA"/>
    <property type="match status" value="1"/>
</dbReference>
<dbReference type="FunFam" id="3.10.129.10:FF:000001">
    <property type="entry name" value="3-hydroxyacyl-[acyl-carrier-protein] dehydratase FabZ"/>
    <property type="match status" value="1"/>
</dbReference>
<comment type="catalytic activity">
    <reaction evidence="9">
        <text>a (3R)-hydroxyacyl-[ACP] = a (2E)-enoyl-[ACP] + H2O</text>
        <dbReference type="Rhea" id="RHEA:13097"/>
        <dbReference type="Rhea" id="RHEA-COMP:9925"/>
        <dbReference type="Rhea" id="RHEA-COMP:9945"/>
        <dbReference type="ChEBI" id="CHEBI:15377"/>
        <dbReference type="ChEBI" id="CHEBI:78784"/>
        <dbReference type="ChEBI" id="CHEBI:78827"/>
        <dbReference type="EC" id="4.2.1.59"/>
    </reaction>
</comment>
<comment type="subcellular location">
    <subcellularLocation>
        <location evidence="1 9">Cytoplasm</location>
    </subcellularLocation>
</comment>
<accession>A0A849L3E7</accession>
<dbReference type="InterPro" id="IPR029069">
    <property type="entry name" value="HotDog_dom_sf"/>
</dbReference>
<evidence type="ECO:0000256" key="2">
    <source>
        <dbReference type="ARBA" id="ARBA00009174"/>
    </source>
</evidence>
<dbReference type="EC" id="4.2.1.59" evidence="9"/>
<dbReference type="NCBIfam" id="TIGR01750">
    <property type="entry name" value="fabZ"/>
    <property type="match status" value="1"/>
</dbReference>
<dbReference type="GO" id="GO:0006633">
    <property type="term" value="P:fatty acid biosynthetic process"/>
    <property type="evidence" value="ECO:0007669"/>
    <property type="project" value="UniProtKB-UniRule"/>
</dbReference>
<gene>
    <name evidence="9 10" type="primary">fabZ</name>
    <name evidence="10" type="ORF">HMH01_09690</name>
</gene>
<organism evidence="10 11">
    <name type="scientific">Halovulum dunhuangense</name>
    <dbReference type="NCBI Taxonomy" id="1505036"/>
    <lineage>
        <taxon>Bacteria</taxon>
        <taxon>Pseudomonadati</taxon>
        <taxon>Pseudomonadota</taxon>
        <taxon>Alphaproteobacteria</taxon>
        <taxon>Rhodobacterales</taxon>
        <taxon>Paracoccaceae</taxon>
        <taxon>Halovulum</taxon>
    </lineage>
</organism>
<keyword evidence="6 9" id="KW-0443">Lipid metabolism</keyword>
<dbReference type="GO" id="GO:0019171">
    <property type="term" value="F:(3R)-hydroxyacyl-[acyl-carrier-protein] dehydratase activity"/>
    <property type="evidence" value="ECO:0007669"/>
    <property type="project" value="UniProtKB-EC"/>
</dbReference>
<dbReference type="GO" id="GO:0016020">
    <property type="term" value="C:membrane"/>
    <property type="evidence" value="ECO:0007669"/>
    <property type="project" value="GOC"/>
</dbReference>
<dbReference type="EMBL" id="JABFBC010000001">
    <property type="protein sequence ID" value="NNU80707.1"/>
    <property type="molecule type" value="Genomic_DNA"/>
</dbReference>
<dbReference type="Gene3D" id="3.10.129.10">
    <property type="entry name" value="Hotdog Thioesterase"/>
    <property type="match status" value="1"/>
</dbReference>
<dbReference type="PANTHER" id="PTHR30272">
    <property type="entry name" value="3-HYDROXYACYL-[ACYL-CARRIER-PROTEIN] DEHYDRATASE"/>
    <property type="match status" value="1"/>
</dbReference>
<keyword evidence="11" id="KW-1185">Reference proteome</keyword>
<dbReference type="Proteomes" id="UP000572377">
    <property type="component" value="Unassembled WGS sequence"/>
</dbReference>
<keyword evidence="3 9" id="KW-0963">Cytoplasm</keyword>
<comment type="function">
    <text evidence="8 9">Involved in unsaturated fatty acids biosynthesis. Catalyzes the dehydration of short chain beta-hydroxyacyl-ACPs and long chain saturated and unsaturated beta-hydroxyacyl-ACPs.</text>
</comment>
<dbReference type="AlphaFoldDB" id="A0A849L3E7"/>
<protein>
    <recommendedName>
        <fullName evidence="9">3-hydroxyacyl-[acyl-carrier-protein] dehydratase FabZ</fullName>
        <ecNumber evidence="9">4.2.1.59</ecNumber>
    </recommendedName>
    <alternativeName>
        <fullName evidence="9">(3R)-hydroxymyristoyl-[acyl-carrier-protein] dehydratase</fullName>
        <shortName evidence="9">(3R)-hydroxymyristoyl-ACP dehydrase</shortName>
    </alternativeName>
    <alternativeName>
        <fullName evidence="9">Beta-hydroxyacyl-ACP dehydratase</fullName>
    </alternativeName>
</protein>
<dbReference type="PANTHER" id="PTHR30272:SF1">
    <property type="entry name" value="3-HYDROXYACYL-[ACYL-CARRIER-PROTEIN] DEHYDRATASE"/>
    <property type="match status" value="1"/>
</dbReference>
<comment type="similarity">
    <text evidence="2 9">Belongs to the thioester dehydratase family. FabZ subfamily.</text>
</comment>
<dbReference type="InterPro" id="IPR010084">
    <property type="entry name" value="FabZ"/>
</dbReference>
<name>A0A849L3E7_9RHOB</name>
<evidence type="ECO:0000256" key="6">
    <source>
        <dbReference type="ARBA" id="ARBA00023098"/>
    </source>
</evidence>
<dbReference type="CDD" id="cd01288">
    <property type="entry name" value="FabZ"/>
    <property type="match status" value="1"/>
</dbReference>
<dbReference type="NCBIfam" id="NF000582">
    <property type="entry name" value="PRK00006.1"/>
    <property type="match status" value="1"/>
</dbReference>
<reference evidence="10 11" key="1">
    <citation type="submission" date="2020-05" db="EMBL/GenBank/DDBJ databases">
        <title>Gimesia benthica sp. nov., a novel planctomycete isolated from a deep-sea water sample of the Northwest Indian Ocean.</title>
        <authorList>
            <person name="Wang J."/>
            <person name="Ruan C."/>
            <person name="Song L."/>
            <person name="Zhu Y."/>
            <person name="Li A."/>
            <person name="Zheng X."/>
            <person name="Wang L."/>
            <person name="Lu Z."/>
            <person name="Huang Y."/>
            <person name="Du W."/>
            <person name="Zhou Y."/>
            <person name="Huang L."/>
            <person name="Dai X."/>
        </authorList>
    </citation>
    <scope>NUCLEOTIDE SEQUENCE [LARGE SCALE GENOMIC DNA]</scope>
    <source>
        <strain evidence="10 11">YYQ-30</strain>
    </source>
</reference>
<dbReference type="InterPro" id="IPR013114">
    <property type="entry name" value="FabA_FabZ"/>
</dbReference>
<proteinExistence type="inferred from homology"/>
<evidence type="ECO:0000256" key="4">
    <source>
        <dbReference type="ARBA" id="ARBA00022516"/>
    </source>
</evidence>
<dbReference type="GO" id="GO:0009245">
    <property type="term" value="P:lipid A biosynthetic process"/>
    <property type="evidence" value="ECO:0007669"/>
    <property type="project" value="UniProtKB-UniRule"/>
</dbReference>
<evidence type="ECO:0000256" key="5">
    <source>
        <dbReference type="ARBA" id="ARBA00022556"/>
    </source>
</evidence>
<keyword evidence="7 9" id="KW-0456">Lyase</keyword>
<evidence type="ECO:0000256" key="9">
    <source>
        <dbReference type="HAMAP-Rule" id="MF_00406"/>
    </source>
</evidence>
<evidence type="ECO:0000256" key="3">
    <source>
        <dbReference type="ARBA" id="ARBA00022490"/>
    </source>
</evidence>
<dbReference type="HAMAP" id="MF_00406">
    <property type="entry name" value="FabZ"/>
    <property type="match status" value="1"/>
</dbReference>
<keyword evidence="4 9" id="KW-0444">Lipid biosynthesis</keyword>
<evidence type="ECO:0000313" key="11">
    <source>
        <dbReference type="Proteomes" id="UP000572377"/>
    </source>
</evidence>
<evidence type="ECO:0000256" key="1">
    <source>
        <dbReference type="ARBA" id="ARBA00004496"/>
    </source>
</evidence>
<evidence type="ECO:0000256" key="7">
    <source>
        <dbReference type="ARBA" id="ARBA00023239"/>
    </source>
</evidence>
<keyword evidence="5 9" id="KW-0441">Lipid A biosynthesis</keyword>
<feature type="active site" evidence="9">
    <location>
        <position position="54"/>
    </location>
</feature>